<dbReference type="GO" id="GO:0003700">
    <property type="term" value="F:DNA-binding transcription factor activity"/>
    <property type="evidence" value="ECO:0007669"/>
    <property type="project" value="InterPro"/>
</dbReference>
<dbReference type="OrthoDB" id="60033at2759"/>
<dbReference type="PANTHER" id="PTHR10015:SF361">
    <property type="entry name" value="TRANSCRIPTION FACTOR SKN7"/>
    <property type="match status" value="1"/>
</dbReference>
<feature type="compositionally biased region" description="Polar residues" evidence="7">
    <location>
        <begin position="225"/>
        <end position="234"/>
    </location>
</feature>
<evidence type="ECO:0000313" key="9">
    <source>
        <dbReference type="EMBL" id="KAF0441649.1"/>
    </source>
</evidence>
<dbReference type="GO" id="GO:0016301">
    <property type="term" value="F:kinase activity"/>
    <property type="evidence" value="ECO:0007669"/>
    <property type="project" value="UniProtKB-KW"/>
</dbReference>
<evidence type="ECO:0000256" key="3">
    <source>
        <dbReference type="ARBA" id="ARBA00023125"/>
    </source>
</evidence>
<feature type="region of interest" description="Disordered" evidence="7">
    <location>
        <begin position="106"/>
        <end position="155"/>
    </location>
</feature>
<comment type="caution">
    <text evidence="9">The sequence shown here is derived from an EMBL/GenBank/DDBJ whole genome shotgun (WGS) entry which is preliminary data.</text>
</comment>
<dbReference type="PRINTS" id="PR00056">
    <property type="entry name" value="HSFDOMAIN"/>
</dbReference>
<keyword evidence="4" id="KW-0804">Transcription</keyword>
<feature type="region of interest" description="Disordered" evidence="7">
    <location>
        <begin position="298"/>
        <end position="318"/>
    </location>
</feature>
<feature type="region of interest" description="Disordered" evidence="7">
    <location>
        <begin position="225"/>
        <end position="262"/>
    </location>
</feature>
<dbReference type="AlphaFoldDB" id="A0A8H3XAS4"/>
<feature type="compositionally biased region" description="Basic and acidic residues" evidence="7">
    <location>
        <begin position="119"/>
        <end position="132"/>
    </location>
</feature>
<dbReference type="Gene3D" id="1.10.10.10">
    <property type="entry name" value="Winged helix-like DNA-binding domain superfamily/Winged helix DNA-binding domain"/>
    <property type="match status" value="1"/>
</dbReference>
<dbReference type="GO" id="GO:0005634">
    <property type="term" value="C:nucleus"/>
    <property type="evidence" value="ECO:0007669"/>
    <property type="project" value="UniProtKB-SubCell"/>
</dbReference>
<evidence type="ECO:0000259" key="8">
    <source>
        <dbReference type="PROSITE" id="PS00434"/>
    </source>
</evidence>
<keyword evidence="10" id="KW-1185">Reference proteome</keyword>
<comment type="subcellular location">
    <subcellularLocation>
        <location evidence="1">Nucleus</location>
    </subcellularLocation>
</comment>
<feature type="compositionally biased region" description="Low complexity" evidence="7">
    <location>
        <begin position="235"/>
        <end position="249"/>
    </location>
</feature>
<dbReference type="FunFam" id="1.10.10.10:FF:000027">
    <property type="entry name" value="Heat shock transcription factor 1"/>
    <property type="match status" value="1"/>
</dbReference>
<evidence type="ECO:0000256" key="4">
    <source>
        <dbReference type="ARBA" id="ARBA00023163"/>
    </source>
</evidence>
<accession>A0A8H3XAS4</accession>
<protein>
    <submittedName>
        <fullName evidence="9">Kinase-regulated stress-responsive transcription factor skn7</fullName>
    </submittedName>
</protein>
<dbReference type="SUPFAM" id="SSF46785">
    <property type="entry name" value="Winged helix' DNA-binding domain"/>
    <property type="match status" value="1"/>
</dbReference>
<evidence type="ECO:0000256" key="2">
    <source>
        <dbReference type="ARBA" id="ARBA00023015"/>
    </source>
</evidence>
<dbReference type="GO" id="GO:0043565">
    <property type="term" value="F:sequence-specific DNA binding"/>
    <property type="evidence" value="ECO:0007669"/>
    <property type="project" value="InterPro"/>
</dbReference>
<keyword evidence="2" id="KW-0805">Transcription regulation</keyword>
<keyword evidence="5" id="KW-0539">Nucleus</keyword>
<feature type="region of interest" description="Disordered" evidence="7">
    <location>
        <begin position="455"/>
        <end position="481"/>
    </location>
</feature>
<dbReference type="SMART" id="SM00415">
    <property type="entry name" value="HSF"/>
    <property type="match status" value="1"/>
</dbReference>
<comment type="similarity">
    <text evidence="6">Belongs to the HSF family.</text>
</comment>
<keyword evidence="3" id="KW-0238">DNA-binding</keyword>
<dbReference type="PROSITE" id="PS00434">
    <property type="entry name" value="HSF_DOMAIN"/>
    <property type="match status" value="1"/>
</dbReference>
<dbReference type="InterPro" id="IPR000232">
    <property type="entry name" value="HSF_DNA-bd"/>
</dbReference>
<organism evidence="9 10">
    <name type="scientific">Gigaspora margarita</name>
    <dbReference type="NCBI Taxonomy" id="4874"/>
    <lineage>
        <taxon>Eukaryota</taxon>
        <taxon>Fungi</taxon>
        <taxon>Fungi incertae sedis</taxon>
        <taxon>Mucoromycota</taxon>
        <taxon>Glomeromycotina</taxon>
        <taxon>Glomeromycetes</taxon>
        <taxon>Diversisporales</taxon>
        <taxon>Gigasporaceae</taxon>
        <taxon>Gigaspora</taxon>
    </lineage>
</organism>
<reference evidence="9 10" key="1">
    <citation type="journal article" date="2019" name="Environ. Microbiol.">
        <title>At the nexus of three kingdoms: the genome of the mycorrhizal fungus Gigaspora margarita provides insights into plant, endobacterial and fungal interactions.</title>
        <authorList>
            <person name="Venice F."/>
            <person name="Ghignone S."/>
            <person name="Salvioli di Fossalunga A."/>
            <person name="Amselem J."/>
            <person name="Novero M."/>
            <person name="Xianan X."/>
            <person name="Sedzielewska Toro K."/>
            <person name="Morin E."/>
            <person name="Lipzen A."/>
            <person name="Grigoriev I.V."/>
            <person name="Henrissat B."/>
            <person name="Martin F.M."/>
            <person name="Bonfante P."/>
        </authorList>
    </citation>
    <scope>NUCLEOTIDE SEQUENCE [LARGE SCALE GENOMIC DNA]</scope>
    <source>
        <strain evidence="9 10">BEG34</strain>
    </source>
</reference>
<evidence type="ECO:0000313" key="10">
    <source>
        <dbReference type="Proteomes" id="UP000439903"/>
    </source>
</evidence>
<proteinExistence type="inferred from homology"/>
<dbReference type="InterPro" id="IPR036388">
    <property type="entry name" value="WH-like_DNA-bd_sf"/>
</dbReference>
<dbReference type="Proteomes" id="UP000439903">
    <property type="component" value="Unassembled WGS sequence"/>
</dbReference>
<keyword evidence="9" id="KW-0808">Transferase</keyword>
<sequence length="481" mass="53538">MTCAAANIADFIKRLYRMLEDKSYSHIVSWGVTGDTFVVHDPTEFAKTILPQHFKHNNMASFVRQLNKYDFHKIKSNDDETRPYSEQAWEFQHPKFQLNRRDLLEDIKRKVPTPRNRPTQKDKNKTDDHQITDESSPDDGTSGCSTAGNSVAPAPQSIHQDLHSQVENLTELHADLTGQVSALSRNCGSILDEIITFRRNLAAQDALLSNLYQILTQQLSQERSQDRLFQNDSPSRNSSLSLNIQSSSSPNEQYNNNRSSSTSELTSSILQLSGNLVSRNIEDVHSNFNQLMGTSDRIHSHTQQLPVSPTSPSSTTRPLLPTLSSSIYSPINLSDDISNDQTILSLNSPVNFKSSISIDMSQVNTANIPVNYNIQPGTIATSPISLESQSTFSQQYSSSIGAFDTSHITAPNVSQAPYDISQLQLRQFLPGPQTATTHSNTSPANRIYVRGRSSISVQSTHHLSSDDDNGDNRKQKKAKYS</sequence>
<evidence type="ECO:0000256" key="7">
    <source>
        <dbReference type="SAM" id="MobiDB-lite"/>
    </source>
</evidence>
<dbReference type="EMBL" id="WTPW01001336">
    <property type="protein sequence ID" value="KAF0441649.1"/>
    <property type="molecule type" value="Genomic_DNA"/>
</dbReference>
<dbReference type="PANTHER" id="PTHR10015">
    <property type="entry name" value="HEAT SHOCK TRANSCRIPTION FACTOR"/>
    <property type="match status" value="1"/>
</dbReference>
<evidence type="ECO:0000256" key="5">
    <source>
        <dbReference type="ARBA" id="ARBA00023242"/>
    </source>
</evidence>
<evidence type="ECO:0000256" key="1">
    <source>
        <dbReference type="ARBA" id="ARBA00004123"/>
    </source>
</evidence>
<gene>
    <name evidence="9" type="ORF">F8M41_003776</name>
</gene>
<feature type="domain" description="HSF-type DNA-binding" evidence="8">
    <location>
        <begin position="50"/>
        <end position="74"/>
    </location>
</feature>
<evidence type="ECO:0000256" key="6">
    <source>
        <dbReference type="RuleBase" id="RU004020"/>
    </source>
</evidence>
<keyword evidence="9" id="KW-0418">Kinase</keyword>
<dbReference type="Pfam" id="PF00447">
    <property type="entry name" value="HSF_DNA-bind"/>
    <property type="match status" value="1"/>
</dbReference>
<feature type="compositionally biased region" description="Low complexity" evidence="7">
    <location>
        <begin position="305"/>
        <end position="318"/>
    </location>
</feature>
<feature type="compositionally biased region" description="Polar residues" evidence="7">
    <location>
        <begin position="138"/>
        <end position="149"/>
    </location>
</feature>
<dbReference type="InterPro" id="IPR036390">
    <property type="entry name" value="WH_DNA-bd_sf"/>
</dbReference>
<name>A0A8H3XAS4_GIGMA</name>